<evidence type="ECO:0000313" key="2">
    <source>
        <dbReference type="Proteomes" id="UP001610334"/>
    </source>
</evidence>
<name>A0ABR4HYG3_9EURO</name>
<organism evidence="1 2">
    <name type="scientific">Aspergillus granulosus</name>
    <dbReference type="NCBI Taxonomy" id="176169"/>
    <lineage>
        <taxon>Eukaryota</taxon>
        <taxon>Fungi</taxon>
        <taxon>Dikarya</taxon>
        <taxon>Ascomycota</taxon>
        <taxon>Pezizomycotina</taxon>
        <taxon>Eurotiomycetes</taxon>
        <taxon>Eurotiomycetidae</taxon>
        <taxon>Eurotiales</taxon>
        <taxon>Aspergillaceae</taxon>
        <taxon>Aspergillus</taxon>
        <taxon>Aspergillus subgen. Nidulantes</taxon>
    </lineage>
</organism>
<proteinExistence type="predicted"/>
<sequence length="436" mass="50471">MLHERKAGPADYIIPGTIILVGDAETSYSDQIFWNDIIEELIQGRFPADIKLCLFSSYGNPSTGVESDCYSPAMLGPHRRVALTIQPKGPPLALFFNKAEAYKVMDKFITYDHPYIIATFDNDAKDYLFSLTNGHPCAITDLVCFIVIKRYSSIKHGLTILTKDMILENMGIEGSELDFYNYLKFKSYLRFSLPTGRDMTEGARETLACVLEKGNIPHEETYKDLDHCYRQSWLYKTVKEDGTVVYVLPSRLHEKWVEYLIGEEMRPLPSQFQTLRQLVMPILKGFSSTNLKNSFEGKILSSAASYRPVEAQYHDEFYRVFNKVAGRGVPIRSEWSRTRQGRIDFWIQEKKWAIELLRDHNQIDEHIARFYRDGKYYNQIKEGIIQDWIIVSCAISMPNKVFPEPRLIHAIFDPDYMGVRLLDNRLNLLSQHILTN</sequence>
<protein>
    <submittedName>
        <fullName evidence="1">Uncharacterized protein</fullName>
    </submittedName>
</protein>
<dbReference type="Proteomes" id="UP001610334">
    <property type="component" value="Unassembled WGS sequence"/>
</dbReference>
<reference evidence="1 2" key="1">
    <citation type="submission" date="2024-07" db="EMBL/GenBank/DDBJ databases">
        <title>Section-level genome sequencing and comparative genomics of Aspergillus sections Usti and Cavernicolus.</title>
        <authorList>
            <consortium name="Lawrence Berkeley National Laboratory"/>
            <person name="Nybo J.L."/>
            <person name="Vesth T.C."/>
            <person name="Theobald S."/>
            <person name="Frisvad J.C."/>
            <person name="Larsen T.O."/>
            <person name="Kjaerboelling I."/>
            <person name="Rothschild-Mancinelli K."/>
            <person name="Lyhne E.K."/>
            <person name="Kogle M.E."/>
            <person name="Barry K."/>
            <person name="Clum A."/>
            <person name="Na H."/>
            <person name="Ledsgaard L."/>
            <person name="Lin J."/>
            <person name="Lipzen A."/>
            <person name="Kuo A."/>
            <person name="Riley R."/>
            <person name="Mondo S."/>
            <person name="Labutti K."/>
            <person name="Haridas S."/>
            <person name="Pangalinan J."/>
            <person name="Salamov A.A."/>
            <person name="Simmons B.A."/>
            <person name="Magnuson J.K."/>
            <person name="Chen J."/>
            <person name="Drula E."/>
            <person name="Henrissat B."/>
            <person name="Wiebenga A."/>
            <person name="Lubbers R.J."/>
            <person name="Gomes A.C."/>
            <person name="Makela M.R."/>
            <person name="Stajich J."/>
            <person name="Grigoriev I.V."/>
            <person name="Mortensen U.H."/>
            <person name="De Vries R.P."/>
            <person name="Baker S.E."/>
            <person name="Andersen M.R."/>
        </authorList>
    </citation>
    <scope>NUCLEOTIDE SEQUENCE [LARGE SCALE GENOMIC DNA]</scope>
    <source>
        <strain evidence="1 2">CBS 588.65</strain>
    </source>
</reference>
<keyword evidence="2" id="KW-1185">Reference proteome</keyword>
<accession>A0ABR4HYG3</accession>
<dbReference type="EMBL" id="JBFXLT010000007">
    <property type="protein sequence ID" value="KAL2820427.1"/>
    <property type="molecule type" value="Genomic_DNA"/>
</dbReference>
<gene>
    <name evidence="1" type="ORF">BJX63DRAFT_313624</name>
</gene>
<evidence type="ECO:0000313" key="1">
    <source>
        <dbReference type="EMBL" id="KAL2820427.1"/>
    </source>
</evidence>
<comment type="caution">
    <text evidence="1">The sequence shown here is derived from an EMBL/GenBank/DDBJ whole genome shotgun (WGS) entry which is preliminary data.</text>
</comment>